<keyword evidence="2" id="KW-1185">Reference proteome</keyword>
<dbReference type="AlphaFoldDB" id="A0A7J7GQB4"/>
<dbReference type="EMBL" id="JACBKZ010000009">
    <property type="protein sequence ID" value="KAF5941614.1"/>
    <property type="molecule type" value="Genomic_DNA"/>
</dbReference>
<sequence>MATQADYQFLKVVEKSFGLKGNQPPPYKVYYLQQVTELAPPPPPPPPQAVAVIDCYEAAKKYNGVLLVDYSSKRKPKPVRVGL</sequence>
<evidence type="ECO:0000313" key="2">
    <source>
        <dbReference type="Proteomes" id="UP000593564"/>
    </source>
</evidence>
<reference evidence="1 2" key="2">
    <citation type="submission" date="2020-07" db="EMBL/GenBank/DDBJ databases">
        <title>Genome assembly of wild tea tree DASZ reveals pedigree and selection history of tea varieties.</title>
        <authorList>
            <person name="Zhang W."/>
        </authorList>
    </citation>
    <scope>NUCLEOTIDE SEQUENCE [LARGE SCALE GENOMIC DNA]</scope>
    <source>
        <strain evidence="2">cv. G240</strain>
        <tissue evidence="1">Leaf</tissue>
    </source>
</reference>
<proteinExistence type="predicted"/>
<organism evidence="1 2">
    <name type="scientific">Camellia sinensis</name>
    <name type="common">Tea plant</name>
    <name type="synonym">Thea sinensis</name>
    <dbReference type="NCBI Taxonomy" id="4442"/>
    <lineage>
        <taxon>Eukaryota</taxon>
        <taxon>Viridiplantae</taxon>
        <taxon>Streptophyta</taxon>
        <taxon>Embryophyta</taxon>
        <taxon>Tracheophyta</taxon>
        <taxon>Spermatophyta</taxon>
        <taxon>Magnoliopsida</taxon>
        <taxon>eudicotyledons</taxon>
        <taxon>Gunneridae</taxon>
        <taxon>Pentapetalae</taxon>
        <taxon>asterids</taxon>
        <taxon>Ericales</taxon>
        <taxon>Theaceae</taxon>
        <taxon>Camellia</taxon>
    </lineage>
</organism>
<gene>
    <name evidence="1" type="ORF">HYC85_019256</name>
</gene>
<accession>A0A7J7GQB4</accession>
<dbReference type="Proteomes" id="UP000593564">
    <property type="component" value="Unassembled WGS sequence"/>
</dbReference>
<evidence type="ECO:0000313" key="1">
    <source>
        <dbReference type="EMBL" id="KAF5941614.1"/>
    </source>
</evidence>
<reference evidence="2" key="1">
    <citation type="journal article" date="2020" name="Nat. Commun.">
        <title>Genome assembly of wild tea tree DASZ reveals pedigree and selection history of tea varieties.</title>
        <authorList>
            <person name="Zhang W."/>
            <person name="Zhang Y."/>
            <person name="Qiu H."/>
            <person name="Guo Y."/>
            <person name="Wan H."/>
            <person name="Zhang X."/>
            <person name="Scossa F."/>
            <person name="Alseekh S."/>
            <person name="Zhang Q."/>
            <person name="Wang P."/>
            <person name="Xu L."/>
            <person name="Schmidt M.H."/>
            <person name="Jia X."/>
            <person name="Li D."/>
            <person name="Zhu A."/>
            <person name="Guo F."/>
            <person name="Chen W."/>
            <person name="Ni D."/>
            <person name="Usadel B."/>
            <person name="Fernie A.R."/>
            <person name="Wen W."/>
        </authorList>
    </citation>
    <scope>NUCLEOTIDE SEQUENCE [LARGE SCALE GENOMIC DNA]</scope>
    <source>
        <strain evidence="2">cv. G240</strain>
    </source>
</reference>
<name>A0A7J7GQB4_CAMSI</name>
<protein>
    <submittedName>
        <fullName evidence="1">Uncharacterized protein</fullName>
    </submittedName>
</protein>
<comment type="caution">
    <text evidence="1">The sequence shown here is derived from an EMBL/GenBank/DDBJ whole genome shotgun (WGS) entry which is preliminary data.</text>
</comment>